<dbReference type="PRINTS" id="PR00765">
    <property type="entry name" value="CRBOXYPTASEA"/>
</dbReference>
<comment type="subcellular location">
    <subcellularLocation>
        <location evidence="3">Secreted</location>
    </subcellularLocation>
</comment>
<evidence type="ECO:0000259" key="19">
    <source>
        <dbReference type="PROSITE" id="PS52035"/>
    </source>
</evidence>
<keyword evidence="5" id="KW-0964">Secreted</keyword>
<organism evidence="21 22">
    <name type="scientific">Adineta steineri</name>
    <dbReference type="NCBI Taxonomy" id="433720"/>
    <lineage>
        <taxon>Eukaryota</taxon>
        <taxon>Metazoa</taxon>
        <taxon>Spiralia</taxon>
        <taxon>Gnathifera</taxon>
        <taxon>Rotifera</taxon>
        <taxon>Eurotatoria</taxon>
        <taxon>Bdelloidea</taxon>
        <taxon>Adinetida</taxon>
        <taxon>Adinetidae</taxon>
        <taxon>Adineta</taxon>
    </lineage>
</organism>
<dbReference type="Proteomes" id="UP000663877">
    <property type="component" value="Unassembled WGS sequence"/>
</dbReference>
<dbReference type="Gene3D" id="3.30.70.340">
    <property type="entry name" value="Metallocarboxypeptidase-like"/>
    <property type="match status" value="1"/>
</dbReference>
<evidence type="ECO:0000256" key="2">
    <source>
        <dbReference type="ARBA" id="ARBA00003091"/>
    </source>
</evidence>
<evidence type="ECO:0000256" key="18">
    <source>
        <dbReference type="SAM" id="SignalP"/>
    </source>
</evidence>
<keyword evidence="6" id="KW-0121">Carboxypeptidase</keyword>
<comment type="function">
    <text evidence="2">Extracellular metalloprotease that contributes to pathogenicity.</text>
</comment>
<dbReference type="AlphaFoldDB" id="A0A816E0M3"/>
<evidence type="ECO:0000313" key="22">
    <source>
        <dbReference type="Proteomes" id="UP000663832"/>
    </source>
</evidence>
<comment type="function">
    <text evidence="16">Involved in the digestion of the blood meal.</text>
</comment>
<dbReference type="Gene3D" id="3.40.630.10">
    <property type="entry name" value="Zn peptidases"/>
    <property type="match status" value="1"/>
</dbReference>
<dbReference type="FunFam" id="3.40.630.10:FF:000040">
    <property type="entry name" value="zinc carboxypeptidase"/>
    <property type="match status" value="1"/>
</dbReference>
<keyword evidence="9 18" id="KW-0732">Signal</keyword>
<sequence>MLSSPLIVLILFLTIGTSVCYEKSYANHQVWRLHITNNEQIAKISAFSHIAHLHDINFWSEHFRIDEPVDVRVPPAAVDSFAEFLTSDGVKIEYVVHMGDVGAIIENQKIVQNLTRLLSNTNDFAYDKYHTLEEIQAWIDQMVSTYSELATLFTVGKSYENRDIIGFKISSKKMATKLDGTKTAMKKAVWWDGGIHAREWISPATVIYIAYTFLSKYGQDPTITHLVDQFDFYILPVFNVDGYVYTWTKDRLWRKTRSKTSVPTCFGADPNRNWDYHWCENGASHDPCSDTFCGGKAFSEIEVSQVAKYIADQQGAIVHYINFHSYSQLWMSPWGWTAARPAQYKLQDDGSVVAINALAALYGTKYGHGSIAEIIYVSSGSSADWTYGTANVTFSYGVELRDTGEYGFLLPENQIIPTGQETLAGLIALVQYIEKHVYA</sequence>
<evidence type="ECO:0000256" key="3">
    <source>
        <dbReference type="ARBA" id="ARBA00004613"/>
    </source>
</evidence>
<evidence type="ECO:0000256" key="5">
    <source>
        <dbReference type="ARBA" id="ARBA00022525"/>
    </source>
</evidence>
<feature type="signal peptide" evidence="18">
    <location>
        <begin position="1"/>
        <end position="20"/>
    </location>
</feature>
<dbReference type="GO" id="GO:0008270">
    <property type="term" value="F:zinc ion binding"/>
    <property type="evidence" value="ECO:0007669"/>
    <property type="project" value="InterPro"/>
</dbReference>
<keyword evidence="7" id="KW-0645">Protease</keyword>
<feature type="domain" description="Peptidase M14" evidence="19">
    <location>
        <begin position="128"/>
        <end position="433"/>
    </location>
</feature>
<evidence type="ECO:0000256" key="7">
    <source>
        <dbReference type="ARBA" id="ARBA00022670"/>
    </source>
</evidence>
<keyword evidence="22" id="KW-1185">Reference proteome</keyword>
<keyword evidence="15" id="KW-1015">Disulfide bond</keyword>
<dbReference type="SUPFAM" id="SSF53187">
    <property type="entry name" value="Zn-dependent exopeptidases"/>
    <property type="match status" value="1"/>
</dbReference>
<evidence type="ECO:0000256" key="11">
    <source>
        <dbReference type="ARBA" id="ARBA00022833"/>
    </source>
</evidence>
<keyword evidence="14" id="KW-0865">Zymogen</keyword>
<evidence type="ECO:0000256" key="12">
    <source>
        <dbReference type="ARBA" id="ARBA00023026"/>
    </source>
</evidence>
<dbReference type="InterPro" id="IPR000834">
    <property type="entry name" value="Peptidase_M14"/>
</dbReference>
<proteinExistence type="inferred from homology"/>
<dbReference type="Pfam" id="PF02244">
    <property type="entry name" value="Propep_M14"/>
    <property type="match status" value="1"/>
</dbReference>
<dbReference type="GO" id="GO:0004181">
    <property type="term" value="F:metallocarboxypeptidase activity"/>
    <property type="evidence" value="ECO:0007669"/>
    <property type="project" value="InterPro"/>
</dbReference>
<comment type="caution">
    <text evidence="21">The sequence shown here is derived from an EMBL/GenBank/DDBJ whole genome shotgun (WGS) entry which is preliminary data.</text>
</comment>
<dbReference type="InterPro" id="IPR036990">
    <property type="entry name" value="M14A-like_propep"/>
</dbReference>
<evidence type="ECO:0000256" key="8">
    <source>
        <dbReference type="ARBA" id="ARBA00022723"/>
    </source>
</evidence>
<dbReference type="GO" id="GO:0005615">
    <property type="term" value="C:extracellular space"/>
    <property type="evidence" value="ECO:0007669"/>
    <property type="project" value="TreeGrafter"/>
</dbReference>
<dbReference type="EMBL" id="CAJNOM010003281">
    <property type="protein sequence ID" value="CAF1643795.1"/>
    <property type="molecule type" value="Genomic_DNA"/>
</dbReference>
<dbReference type="OrthoDB" id="3626597at2759"/>
<name>A0A816E0M3_9BILA</name>
<dbReference type="PROSITE" id="PS52035">
    <property type="entry name" value="PEPTIDASE_M14"/>
    <property type="match status" value="1"/>
</dbReference>
<comment type="similarity">
    <text evidence="4 17">Belongs to the peptidase M14 family.</text>
</comment>
<evidence type="ECO:0000256" key="14">
    <source>
        <dbReference type="ARBA" id="ARBA00023145"/>
    </source>
</evidence>
<dbReference type="PANTHER" id="PTHR11705:SF143">
    <property type="entry name" value="SLL0236 PROTEIN"/>
    <property type="match status" value="1"/>
</dbReference>
<keyword evidence="8" id="KW-0479">Metal-binding</keyword>
<evidence type="ECO:0000256" key="4">
    <source>
        <dbReference type="ARBA" id="ARBA00005988"/>
    </source>
</evidence>
<keyword evidence="11" id="KW-0862">Zinc</keyword>
<evidence type="ECO:0000256" key="6">
    <source>
        <dbReference type="ARBA" id="ARBA00022645"/>
    </source>
</evidence>
<evidence type="ECO:0000256" key="17">
    <source>
        <dbReference type="PROSITE-ProRule" id="PRU01379"/>
    </source>
</evidence>
<dbReference type="Proteomes" id="UP000663832">
    <property type="component" value="Unassembled WGS sequence"/>
</dbReference>
<evidence type="ECO:0000256" key="13">
    <source>
        <dbReference type="ARBA" id="ARBA00023049"/>
    </source>
</evidence>
<dbReference type="InterPro" id="IPR003146">
    <property type="entry name" value="M14A_act_pep"/>
</dbReference>
<feature type="active site" description="Proton donor/acceptor" evidence="17">
    <location>
        <position position="399"/>
    </location>
</feature>
<evidence type="ECO:0000313" key="20">
    <source>
        <dbReference type="EMBL" id="CAF1125458.1"/>
    </source>
</evidence>
<gene>
    <name evidence="20" type="ORF">BJG266_LOCUS22698</name>
    <name evidence="21" type="ORF">QVE165_LOCUS59949</name>
</gene>
<dbReference type="CDD" id="cd03860">
    <property type="entry name" value="M14_CP_A-B_like"/>
    <property type="match status" value="1"/>
</dbReference>
<evidence type="ECO:0000256" key="9">
    <source>
        <dbReference type="ARBA" id="ARBA00022729"/>
    </source>
</evidence>
<evidence type="ECO:0000256" key="16">
    <source>
        <dbReference type="ARBA" id="ARBA00057299"/>
    </source>
</evidence>
<evidence type="ECO:0000313" key="21">
    <source>
        <dbReference type="EMBL" id="CAF1643795.1"/>
    </source>
</evidence>
<dbReference type="PANTHER" id="PTHR11705">
    <property type="entry name" value="PROTEASE FAMILY M14 CARBOXYPEPTIDASE A,B"/>
    <property type="match status" value="1"/>
</dbReference>
<dbReference type="GO" id="GO:0006508">
    <property type="term" value="P:proteolysis"/>
    <property type="evidence" value="ECO:0007669"/>
    <property type="project" value="UniProtKB-KW"/>
</dbReference>
<evidence type="ECO:0000256" key="15">
    <source>
        <dbReference type="ARBA" id="ARBA00023157"/>
    </source>
</evidence>
<keyword evidence="12" id="KW-0843">Virulence</keyword>
<evidence type="ECO:0000256" key="10">
    <source>
        <dbReference type="ARBA" id="ARBA00022801"/>
    </source>
</evidence>
<comment type="cofactor">
    <cofactor evidence="1">
        <name>Zn(2+)</name>
        <dbReference type="ChEBI" id="CHEBI:29105"/>
    </cofactor>
</comment>
<reference evidence="21" key="1">
    <citation type="submission" date="2021-02" db="EMBL/GenBank/DDBJ databases">
        <authorList>
            <person name="Nowell W R."/>
        </authorList>
    </citation>
    <scope>NUCLEOTIDE SEQUENCE</scope>
</reference>
<accession>A0A816E0M3</accession>
<dbReference type="EMBL" id="CAJNOI010000144">
    <property type="protein sequence ID" value="CAF1125458.1"/>
    <property type="molecule type" value="Genomic_DNA"/>
</dbReference>
<dbReference type="SUPFAM" id="SSF54897">
    <property type="entry name" value="Protease propeptides/inhibitors"/>
    <property type="match status" value="1"/>
</dbReference>
<keyword evidence="10" id="KW-0378">Hydrolase</keyword>
<protein>
    <recommendedName>
        <fullName evidence="19">Peptidase M14 domain-containing protein</fullName>
    </recommendedName>
</protein>
<dbReference type="SMART" id="SM00631">
    <property type="entry name" value="Zn_pept"/>
    <property type="match status" value="1"/>
</dbReference>
<evidence type="ECO:0000256" key="1">
    <source>
        <dbReference type="ARBA" id="ARBA00001947"/>
    </source>
</evidence>
<dbReference type="Pfam" id="PF00246">
    <property type="entry name" value="Peptidase_M14"/>
    <property type="match status" value="1"/>
</dbReference>
<keyword evidence="13" id="KW-0482">Metalloprotease</keyword>
<feature type="chain" id="PRO_5035609044" description="Peptidase M14 domain-containing protein" evidence="18">
    <location>
        <begin position="21"/>
        <end position="439"/>
    </location>
</feature>